<accession>A0A9N9YI10</accession>
<name>A0A9N9YI10_9HYPO</name>
<feature type="domain" description="2EXR" evidence="1">
    <location>
        <begin position="10"/>
        <end position="98"/>
    </location>
</feature>
<dbReference type="InterPro" id="IPR045518">
    <property type="entry name" value="2EXR"/>
</dbReference>
<dbReference type="AlphaFoldDB" id="A0A9N9YI10"/>
<evidence type="ECO:0000313" key="3">
    <source>
        <dbReference type="Proteomes" id="UP000696573"/>
    </source>
</evidence>
<gene>
    <name evidence="2" type="ORF">CRHIZ90672A_00015019</name>
</gene>
<reference evidence="2" key="1">
    <citation type="submission" date="2021-10" db="EMBL/GenBank/DDBJ databases">
        <authorList>
            <person name="Piombo E."/>
        </authorList>
    </citation>
    <scope>NUCLEOTIDE SEQUENCE</scope>
</reference>
<sequence length="310" mass="35717">MAVTVDAYRFHRFPDLPPEIRIQIWQETLPDIPEPALFSFQKGGWEPQPLAEDDEYYNEFGDSNLALIFDYKQVKGRYFIPLALVNQEAYDVVLFWAREEGLEITYTKTKRLPVFTRHFDIHDTLYIPADKWDEFIEAPRARMREEDLLEPGVAKICFTLTQLAIPDTVLQRNISALRDLMDNFTQVNSILVLSESEIPDYTPECMNQIPLAWGYQVHSNGAYAWDNSVDEFRLDGSLDGKDPATKLMIKAAGKVGRDLSDEDMSIFRLQRAKIIDIGVLGPEVFSPKPTPATKTQRLLQWLRNKKKQGK</sequence>
<evidence type="ECO:0000313" key="2">
    <source>
        <dbReference type="EMBL" id="CAH0024503.1"/>
    </source>
</evidence>
<keyword evidence="3" id="KW-1185">Reference proteome</keyword>
<proteinExistence type="predicted"/>
<dbReference type="EMBL" id="CABFNQ020000696">
    <property type="protein sequence ID" value="CAH0024503.1"/>
    <property type="molecule type" value="Genomic_DNA"/>
</dbReference>
<organism evidence="2 3">
    <name type="scientific">Clonostachys rhizophaga</name>
    <dbReference type="NCBI Taxonomy" id="160324"/>
    <lineage>
        <taxon>Eukaryota</taxon>
        <taxon>Fungi</taxon>
        <taxon>Dikarya</taxon>
        <taxon>Ascomycota</taxon>
        <taxon>Pezizomycotina</taxon>
        <taxon>Sordariomycetes</taxon>
        <taxon>Hypocreomycetidae</taxon>
        <taxon>Hypocreales</taxon>
        <taxon>Bionectriaceae</taxon>
        <taxon>Clonostachys</taxon>
    </lineage>
</organism>
<comment type="caution">
    <text evidence="2">The sequence shown here is derived from an EMBL/GenBank/DDBJ whole genome shotgun (WGS) entry which is preliminary data.</text>
</comment>
<evidence type="ECO:0000259" key="1">
    <source>
        <dbReference type="Pfam" id="PF20150"/>
    </source>
</evidence>
<protein>
    <recommendedName>
        <fullName evidence="1">2EXR domain-containing protein</fullName>
    </recommendedName>
</protein>
<dbReference type="Proteomes" id="UP000696573">
    <property type="component" value="Unassembled WGS sequence"/>
</dbReference>
<dbReference type="OrthoDB" id="3546385at2759"/>
<dbReference type="Pfam" id="PF20150">
    <property type="entry name" value="2EXR"/>
    <property type="match status" value="1"/>
</dbReference>